<dbReference type="AlphaFoldDB" id="A0A081D3H3"/>
<dbReference type="Gene3D" id="3.30.420.10">
    <property type="entry name" value="Ribonuclease H-like superfamily/Ribonuclease H"/>
    <property type="match status" value="1"/>
</dbReference>
<reference evidence="1 2" key="1">
    <citation type="submission" date="2014-08" db="EMBL/GenBank/DDBJ databases">
        <title>Whole genome shotgun sequence of Rhizobium rubi NBRC 13261.</title>
        <authorList>
            <person name="Katano-Makiyama Y."/>
            <person name="Hosoyama A."/>
            <person name="Hashimoto M."/>
            <person name="Hosoyama Y."/>
            <person name="Noguchi M."/>
            <person name="Tsuchikane K."/>
            <person name="Uohara A."/>
            <person name="Ohji S."/>
            <person name="Ichikawa N."/>
            <person name="Kimura A."/>
            <person name="Yamazoe A."/>
            <person name="Fujita N."/>
        </authorList>
    </citation>
    <scope>NUCLEOTIDE SEQUENCE [LARGE SCALE GENOMIC DNA]</scope>
    <source>
        <strain evidence="1 2">NBRC 13261</strain>
    </source>
</reference>
<feature type="non-terminal residue" evidence="1">
    <location>
        <position position="30"/>
    </location>
</feature>
<protein>
    <submittedName>
        <fullName evidence="1">Uncharacterized protein</fullName>
    </submittedName>
</protein>
<sequence length="30" mass="3196">MEKAGAIHPAYGFEAHVGYGTPTHLRAIEA</sequence>
<gene>
    <name evidence="1" type="ORF">RRU01S_41_00190</name>
</gene>
<comment type="caution">
    <text evidence="1">The sequence shown here is derived from an EMBL/GenBank/DDBJ whole genome shotgun (WGS) entry which is preliminary data.</text>
</comment>
<dbReference type="GO" id="GO:0003676">
    <property type="term" value="F:nucleic acid binding"/>
    <property type="evidence" value="ECO:0007669"/>
    <property type="project" value="InterPro"/>
</dbReference>
<evidence type="ECO:0000313" key="1">
    <source>
        <dbReference type="EMBL" id="GAK73469.1"/>
    </source>
</evidence>
<evidence type="ECO:0000313" key="2">
    <source>
        <dbReference type="Proteomes" id="UP000028701"/>
    </source>
</evidence>
<name>A0A081D3H3_9HYPH</name>
<accession>A0A081D3H3</accession>
<dbReference type="Proteomes" id="UP000028701">
    <property type="component" value="Unassembled WGS sequence"/>
</dbReference>
<dbReference type="EMBL" id="BBJU01000041">
    <property type="protein sequence ID" value="GAK73469.1"/>
    <property type="molecule type" value="Genomic_DNA"/>
</dbReference>
<organism evidence="1 2">
    <name type="scientific">Agrobacterium rubi TR3 = NBRC 13261</name>
    <dbReference type="NCBI Taxonomy" id="1368415"/>
    <lineage>
        <taxon>Bacteria</taxon>
        <taxon>Pseudomonadati</taxon>
        <taxon>Pseudomonadota</taxon>
        <taxon>Alphaproteobacteria</taxon>
        <taxon>Hyphomicrobiales</taxon>
        <taxon>Rhizobiaceae</taxon>
        <taxon>Rhizobium/Agrobacterium group</taxon>
        <taxon>Agrobacterium</taxon>
    </lineage>
</organism>
<proteinExistence type="predicted"/>
<dbReference type="InterPro" id="IPR036397">
    <property type="entry name" value="RNaseH_sf"/>
</dbReference>